<evidence type="ECO:0000313" key="2">
    <source>
        <dbReference type="Proteomes" id="UP000433737"/>
    </source>
</evidence>
<proteinExistence type="predicted"/>
<dbReference type="Proteomes" id="UP000433737">
    <property type="component" value="Unassembled WGS sequence"/>
</dbReference>
<accession>A0AAX3JBQ2</accession>
<gene>
    <name evidence="1" type="ORF">PANT111_520014</name>
</gene>
<organism evidence="1 2">
    <name type="scientific">Pantoea brenneri</name>
    <dbReference type="NCBI Taxonomy" id="472694"/>
    <lineage>
        <taxon>Bacteria</taxon>
        <taxon>Pseudomonadati</taxon>
        <taxon>Pseudomonadota</taxon>
        <taxon>Gammaproteobacteria</taxon>
        <taxon>Enterobacterales</taxon>
        <taxon>Erwiniaceae</taxon>
        <taxon>Pantoea</taxon>
    </lineage>
</organism>
<protein>
    <recommendedName>
        <fullName evidence="3">ABC transporter permease</fullName>
    </recommendedName>
</protein>
<dbReference type="AlphaFoldDB" id="A0AAX3JBQ2"/>
<evidence type="ECO:0008006" key="3">
    <source>
        <dbReference type="Google" id="ProtNLM"/>
    </source>
</evidence>
<dbReference type="EMBL" id="CABWMH010000048">
    <property type="protein sequence ID" value="VXC55481.1"/>
    <property type="molecule type" value="Genomic_DNA"/>
</dbReference>
<evidence type="ECO:0000313" key="1">
    <source>
        <dbReference type="EMBL" id="VXC55481.1"/>
    </source>
</evidence>
<reference evidence="1 2" key="1">
    <citation type="submission" date="2019-10" db="EMBL/GenBank/DDBJ databases">
        <authorList>
            <person name="Karimi E."/>
        </authorList>
    </citation>
    <scope>NUCLEOTIDE SEQUENCE [LARGE SCALE GENOMIC DNA]</scope>
    <source>
        <strain evidence="1">Pantoea sp. 111</strain>
    </source>
</reference>
<name>A0AAX3JBQ2_9GAMM</name>
<comment type="caution">
    <text evidence="1">The sequence shown here is derived from an EMBL/GenBank/DDBJ whole genome shotgun (WGS) entry which is preliminary data.</text>
</comment>
<sequence>MRSHRTLLAALLLLYLPVFGLLGLAISLFDAPRG</sequence>